<dbReference type="Gene3D" id="2.20.70.10">
    <property type="match status" value="1"/>
</dbReference>
<dbReference type="AlphaFoldDB" id="A0A4W6G8U0"/>
<proteinExistence type="predicted"/>
<evidence type="ECO:0000256" key="6">
    <source>
        <dbReference type="ARBA" id="ARBA00023242"/>
    </source>
</evidence>
<dbReference type="GO" id="GO:0010506">
    <property type="term" value="P:regulation of autophagy"/>
    <property type="evidence" value="ECO:0007669"/>
    <property type="project" value="TreeGrafter"/>
</dbReference>
<evidence type="ECO:0000259" key="9">
    <source>
        <dbReference type="PROSITE" id="PS50020"/>
    </source>
</evidence>
<keyword evidence="3" id="KW-0805">Transcription regulation</keyword>
<dbReference type="GO" id="GO:0006325">
    <property type="term" value="P:chromatin organization"/>
    <property type="evidence" value="ECO:0007669"/>
    <property type="project" value="UniProtKB-KW"/>
</dbReference>
<keyword evidence="6" id="KW-0539">Nucleus</keyword>
<feature type="compositionally biased region" description="Polar residues" evidence="8">
    <location>
        <begin position="411"/>
        <end position="422"/>
    </location>
</feature>
<dbReference type="GO" id="GO:1904263">
    <property type="term" value="P:positive regulation of TORC1 signaling"/>
    <property type="evidence" value="ECO:0007669"/>
    <property type="project" value="TreeGrafter"/>
</dbReference>
<feature type="region of interest" description="Disordered" evidence="8">
    <location>
        <begin position="251"/>
        <end position="293"/>
    </location>
</feature>
<dbReference type="PANTHER" id="PTHR15911:SF6">
    <property type="entry name" value="WW DOMAIN-CONTAINING ADAPTER PROTEIN WITH COILED-COIL"/>
    <property type="match status" value="1"/>
</dbReference>
<dbReference type="GO" id="GO:0005634">
    <property type="term" value="C:nucleus"/>
    <property type="evidence" value="ECO:0007669"/>
    <property type="project" value="UniProtKB-SubCell"/>
</dbReference>
<dbReference type="InParanoid" id="A0A4W6G8U0"/>
<dbReference type="InterPro" id="IPR036020">
    <property type="entry name" value="WW_dom_sf"/>
</dbReference>
<feature type="compositionally biased region" description="Basic residues" evidence="8">
    <location>
        <begin position="71"/>
        <end position="81"/>
    </location>
</feature>
<dbReference type="GeneTree" id="ENSGT00440000037780"/>
<feature type="compositionally biased region" description="Basic and acidic residues" evidence="8">
    <location>
        <begin position="55"/>
        <end position="69"/>
    </location>
</feature>
<reference evidence="11" key="1">
    <citation type="submission" date="2015-09" db="EMBL/GenBank/DDBJ databases">
        <authorList>
            <person name="Sai Rama Sridatta P."/>
        </authorList>
    </citation>
    <scope>NUCLEOTIDE SEQUENCE [LARGE SCALE GENOMIC DNA]</scope>
</reference>
<dbReference type="PANTHER" id="PTHR15911">
    <property type="entry name" value="WW DOMAIN-CONTAINING ADAPTER PROTEIN WITH COILED-COIL"/>
    <property type="match status" value="1"/>
</dbReference>
<dbReference type="Pfam" id="PF00397">
    <property type="entry name" value="WW"/>
    <property type="match status" value="1"/>
</dbReference>
<evidence type="ECO:0000256" key="2">
    <source>
        <dbReference type="ARBA" id="ARBA00022853"/>
    </source>
</evidence>
<dbReference type="PROSITE" id="PS01159">
    <property type="entry name" value="WW_DOMAIN_1"/>
    <property type="match status" value="1"/>
</dbReference>
<name>A0A4W6G8U0_LATCA</name>
<dbReference type="Ensembl" id="ENSLCAT00010061276.1">
    <property type="protein sequence ID" value="ENSLCAP00010059660.1"/>
    <property type="gene ID" value="ENSLCAG00010027780.1"/>
</dbReference>
<dbReference type="Proteomes" id="UP000314980">
    <property type="component" value="Unassembled WGS sequence"/>
</dbReference>
<dbReference type="SUPFAM" id="SSF51045">
    <property type="entry name" value="WW domain"/>
    <property type="match status" value="1"/>
</dbReference>
<protein>
    <recommendedName>
        <fullName evidence="7">WW domain-containing adapter protein with coiled-coil</fullName>
    </recommendedName>
</protein>
<dbReference type="InterPro" id="IPR038867">
    <property type="entry name" value="WAC"/>
</dbReference>
<dbReference type="GO" id="GO:0000993">
    <property type="term" value="F:RNA polymerase II complex binding"/>
    <property type="evidence" value="ECO:0007669"/>
    <property type="project" value="TreeGrafter"/>
</dbReference>
<evidence type="ECO:0000256" key="5">
    <source>
        <dbReference type="ARBA" id="ARBA00023163"/>
    </source>
</evidence>
<accession>A0A4W6G8U0</accession>
<evidence type="ECO:0000313" key="10">
    <source>
        <dbReference type="Ensembl" id="ENSLCAP00010059660.1"/>
    </source>
</evidence>
<feature type="compositionally biased region" description="Polar residues" evidence="8">
    <location>
        <begin position="431"/>
        <end position="443"/>
    </location>
</feature>
<dbReference type="FunFam" id="2.20.70.10:FF:000020">
    <property type="entry name" value="WW domain-containing adapter protein with coiled-coil isoform X1"/>
    <property type="match status" value="1"/>
</dbReference>
<feature type="region of interest" description="Disordered" evidence="8">
    <location>
        <begin position="1"/>
        <end position="126"/>
    </location>
</feature>
<evidence type="ECO:0000256" key="7">
    <source>
        <dbReference type="ARBA" id="ARBA00073444"/>
    </source>
</evidence>
<feature type="compositionally biased region" description="Low complexity" evidence="8">
    <location>
        <begin position="98"/>
        <end position="112"/>
    </location>
</feature>
<feature type="compositionally biased region" description="Basic and acidic residues" evidence="8">
    <location>
        <begin position="32"/>
        <end position="45"/>
    </location>
</feature>
<keyword evidence="4" id="KW-0175">Coiled coil</keyword>
<feature type="region of interest" description="Disordered" evidence="8">
    <location>
        <begin position="370"/>
        <end position="497"/>
    </location>
</feature>
<evidence type="ECO:0000256" key="4">
    <source>
        <dbReference type="ARBA" id="ARBA00023054"/>
    </source>
</evidence>
<evidence type="ECO:0000313" key="11">
    <source>
        <dbReference type="Proteomes" id="UP000314980"/>
    </source>
</evidence>
<evidence type="ECO:0000256" key="3">
    <source>
        <dbReference type="ARBA" id="ARBA00023015"/>
    </source>
</evidence>
<dbReference type="GO" id="GO:0003682">
    <property type="term" value="F:chromatin binding"/>
    <property type="evidence" value="ECO:0007669"/>
    <property type="project" value="TreeGrafter"/>
</dbReference>
<evidence type="ECO:0000256" key="1">
    <source>
        <dbReference type="ARBA" id="ARBA00004123"/>
    </source>
</evidence>
<organism evidence="10 11">
    <name type="scientific">Lates calcarifer</name>
    <name type="common">Barramundi</name>
    <name type="synonym">Holocentrus calcarifer</name>
    <dbReference type="NCBI Taxonomy" id="8187"/>
    <lineage>
        <taxon>Eukaryota</taxon>
        <taxon>Metazoa</taxon>
        <taxon>Chordata</taxon>
        <taxon>Craniata</taxon>
        <taxon>Vertebrata</taxon>
        <taxon>Euteleostomi</taxon>
        <taxon>Actinopterygii</taxon>
        <taxon>Neopterygii</taxon>
        <taxon>Teleostei</taxon>
        <taxon>Neoteleostei</taxon>
        <taxon>Acanthomorphata</taxon>
        <taxon>Carangaria</taxon>
        <taxon>Carangaria incertae sedis</taxon>
        <taxon>Centropomidae</taxon>
        <taxon>Lates</taxon>
    </lineage>
</organism>
<feature type="compositionally biased region" description="Polar residues" evidence="8">
    <location>
        <begin position="19"/>
        <end position="30"/>
    </location>
</feature>
<evidence type="ECO:0000256" key="8">
    <source>
        <dbReference type="SAM" id="MobiDB-lite"/>
    </source>
</evidence>
<reference evidence="10" key="3">
    <citation type="submission" date="2025-09" db="UniProtKB">
        <authorList>
            <consortium name="Ensembl"/>
        </authorList>
    </citation>
    <scope>IDENTIFICATION</scope>
</reference>
<dbReference type="FunCoup" id="A0A4W6G8U0">
    <property type="interactions" value="2312"/>
</dbReference>
<dbReference type="STRING" id="8187.ENSLCAP00010059660"/>
<dbReference type="PROSITE" id="PS50020">
    <property type="entry name" value="WW_DOMAIN_2"/>
    <property type="match status" value="1"/>
</dbReference>
<dbReference type="SMART" id="SM00456">
    <property type="entry name" value="WW"/>
    <property type="match status" value="1"/>
</dbReference>
<reference evidence="10" key="2">
    <citation type="submission" date="2025-08" db="UniProtKB">
        <authorList>
            <consortium name="Ensembl"/>
        </authorList>
    </citation>
    <scope>IDENTIFICATION</scope>
</reference>
<dbReference type="InterPro" id="IPR001202">
    <property type="entry name" value="WW_dom"/>
</dbReference>
<feature type="compositionally biased region" description="Polar residues" evidence="8">
    <location>
        <begin position="451"/>
        <end position="468"/>
    </location>
</feature>
<keyword evidence="2" id="KW-0156">Chromatin regulator</keyword>
<sequence>MYARKQPRLGDGCDRRDSQPYQTLKYSSKSHPGGDHRHEKMRDSSDVTPPCKMLRRSDSPENKHIDSTGHSRAKAVHTHRARDRDGGTSYSPQENSHNHSSLHSSNSHSNPSKTSDTPYEPGDDWSEHISSSGKKYYYNCRTEVSQWEKPKEWLEREQRQKEATKTAVVNNFPKDRDYRREAMQASAAPTGSSKSLTHFPLTSFLLLYMSSDRKHCWTGSIQMNKRELRGLSAYRNYILLSADLTESAQVEKPTATLATQSQSSTSGSGSLNPSSGPPGSSASTVPVSPVLQSPAPPILQDPTLLRQLLPALQTALQLNNASVDMAKINEVLTAAVTQASLQSMLHKILTAGPSAFNITTILSQAAQLSNQAQQSNQSPMSLTSDASSPRSYVSPRISTPQTNAGPLKPLLSTQPVISQPKVSTPAVKQASHPQPTSQQPLSSDKQHSHDATTASPRTLQRQGSQRSPSPGPNHVASSSSNAPNSASAPPTASAARPSCSFTPTLAAHFNENLIKHVQGWPAEHAEKQASRLREEAHTMGSICMSENCTELKNLRSLVRVCEIQATLREQRILFLRQQIKELEKLKNQNSFMV</sequence>
<feature type="domain" description="WW" evidence="9">
    <location>
        <begin position="125"/>
        <end position="152"/>
    </location>
</feature>
<feature type="compositionally biased region" description="Low complexity" evidence="8">
    <location>
        <begin position="253"/>
        <end position="291"/>
    </location>
</feature>
<comment type="subcellular location">
    <subcellularLocation>
        <location evidence="1">Nucleus</location>
    </subcellularLocation>
</comment>
<feature type="compositionally biased region" description="Low complexity" evidence="8">
    <location>
        <begin position="476"/>
        <end position="497"/>
    </location>
</feature>
<keyword evidence="5" id="KW-0804">Transcription</keyword>
<keyword evidence="11" id="KW-1185">Reference proteome</keyword>
<feature type="compositionally biased region" description="Polar residues" evidence="8">
    <location>
        <begin position="379"/>
        <end position="404"/>
    </location>
</feature>
<dbReference type="CDD" id="cd00201">
    <property type="entry name" value="WW"/>
    <property type="match status" value="1"/>
</dbReference>
<gene>
    <name evidence="10" type="primary">WAC</name>
</gene>